<accession>A0A699YQ01</accession>
<proteinExistence type="predicted"/>
<sequence length="127" mass="12987">MAAQLRAICHNPWLLVWSKPVAAVGTAALTLALNQGQQQLLAAGQPLCKDPSPGPGPGLAGDSSIALTQEVPAVQVLALTPALALTRADGSVPPCYKTGVEGNVAAAGRMDTLEQHLGVLTRTCTQQ</sequence>
<dbReference type="AlphaFoldDB" id="A0A699YQ01"/>
<dbReference type="Proteomes" id="UP000485058">
    <property type="component" value="Unassembled WGS sequence"/>
</dbReference>
<evidence type="ECO:0000256" key="1">
    <source>
        <dbReference type="SAM" id="MobiDB-lite"/>
    </source>
</evidence>
<evidence type="ECO:0000256" key="2">
    <source>
        <dbReference type="SAM" id="SignalP"/>
    </source>
</evidence>
<comment type="caution">
    <text evidence="3">The sequence shown here is derived from an EMBL/GenBank/DDBJ whole genome shotgun (WGS) entry which is preliminary data.</text>
</comment>
<evidence type="ECO:0000313" key="3">
    <source>
        <dbReference type="EMBL" id="GFH12213.1"/>
    </source>
</evidence>
<feature type="region of interest" description="Disordered" evidence="1">
    <location>
        <begin position="44"/>
        <end position="63"/>
    </location>
</feature>
<keyword evidence="4" id="KW-1185">Reference proteome</keyword>
<name>A0A699YQ01_HAELA</name>
<evidence type="ECO:0000313" key="4">
    <source>
        <dbReference type="Proteomes" id="UP000485058"/>
    </source>
</evidence>
<feature type="chain" id="PRO_5025540536" evidence="2">
    <location>
        <begin position="24"/>
        <end position="127"/>
    </location>
</feature>
<protein>
    <submittedName>
        <fullName evidence="3">Uncharacterized protein</fullName>
    </submittedName>
</protein>
<reference evidence="3 4" key="1">
    <citation type="submission" date="2020-02" db="EMBL/GenBank/DDBJ databases">
        <title>Draft genome sequence of Haematococcus lacustris strain NIES-144.</title>
        <authorList>
            <person name="Morimoto D."/>
            <person name="Nakagawa S."/>
            <person name="Yoshida T."/>
            <person name="Sawayama S."/>
        </authorList>
    </citation>
    <scope>NUCLEOTIDE SEQUENCE [LARGE SCALE GENOMIC DNA]</scope>
    <source>
        <strain evidence="3 4">NIES-144</strain>
    </source>
</reference>
<feature type="non-terminal residue" evidence="3">
    <location>
        <position position="127"/>
    </location>
</feature>
<feature type="signal peptide" evidence="2">
    <location>
        <begin position="1"/>
        <end position="23"/>
    </location>
</feature>
<keyword evidence="2" id="KW-0732">Signal</keyword>
<organism evidence="3 4">
    <name type="scientific">Haematococcus lacustris</name>
    <name type="common">Green alga</name>
    <name type="synonym">Haematococcus pluvialis</name>
    <dbReference type="NCBI Taxonomy" id="44745"/>
    <lineage>
        <taxon>Eukaryota</taxon>
        <taxon>Viridiplantae</taxon>
        <taxon>Chlorophyta</taxon>
        <taxon>core chlorophytes</taxon>
        <taxon>Chlorophyceae</taxon>
        <taxon>CS clade</taxon>
        <taxon>Chlamydomonadales</taxon>
        <taxon>Haematococcaceae</taxon>
        <taxon>Haematococcus</taxon>
    </lineage>
</organism>
<gene>
    <name evidence="3" type="ORF">HaLaN_07853</name>
</gene>
<dbReference type="EMBL" id="BLLF01000478">
    <property type="protein sequence ID" value="GFH12213.1"/>
    <property type="molecule type" value="Genomic_DNA"/>
</dbReference>